<reference evidence="2" key="1">
    <citation type="journal article" date="2014" name="Int. J. Syst. Evol. Microbiol.">
        <title>Complete genome sequence of Corynebacterium casei LMG S-19264T (=DSM 44701T), isolated from a smear-ripened cheese.</title>
        <authorList>
            <consortium name="US DOE Joint Genome Institute (JGI-PGF)"/>
            <person name="Walter F."/>
            <person name="Albersmeier A."/>
            <person name="Kalinowski J."/>
            <person name="Ruckert C."/>
        </authorList>
    </citation>
    <scope>NUCLEOTIDE SEQUENCE</scope>
    <source>
        <strain evidence="2">VKM Ac-1958</strain>
    </source>
</reference>
<feature type="transmembrane region" description="Helical" evidence="1">
    <location>
        <begin position="30"/>
        <end position="51"/>
    </location>
</feature>
<evidence type="ECO:0000313" key="3">
    <source>
        <dbReference type="Proteomes" id="UP001142325"/>
    </source>
</evidence>
<keyword evidence="1" id="KW-0472">Membrane</keyword>
<keyword evidence="1" id="KW-1133">Transmembrane helix</keyword>
<feature type="transmembrane region" description="Helical" evidence="1">
    <location>
        <begin position="88"/>
        <end position="107"/>
    </location>
</feature>
<accession>A0A9W6HRS5</accession>
<dbReference type="EMBL" id="BSET01000001">
    <property type="protein sequence ID" value="GLK01210.1"/>
    <property type="molecule type" value="Genomic_DNA"/>
</dbReference>
<name>A0A9W6HRS5_9MICO</name>
<gene>
    <name evidence="2" type="ORF">GCM10017596_09250</name>
</gene>
<keyword evidence="1" id="KW-0812">Transmembrane</keyword>
<organism evidence="2 3">
    <name type="scientific">Microbacterium keratanolyticum</name>
    <dbReference type="NCBI Taxonomy" id="67574"/>
    <lineage>
        <taxon>Bacteria</taxon>
        <taxon>Bacillati</taxon>
        <taxon>Actinomycetota</taxon>
        <taxon>Actinomycetes</taxon>
        <taxon>Micrococcales</taxon>
        <taxon>Microbacteriaceae</taxon>
        <taxon>Microbacterium</taxon>
    </lineage>
</organism>
<evidence type="ECO:0000313" key="2">
    <source>
        <dbReference type="EMBL" id="GLK01210.1"/>
    </source>
</evidence>
<evidence type="ECO:0000256" key="1">
    <source>
        <dbReference type="SAM" id="Phobius"/>
    </source>
</evidence>
<dbReference type="Proteomes" id="UP001142325">
    <property type="component" value="Unassembled WGS sequence"/>
</dbReference>
<reference evidence="2" key="2">
    <citation type="submission" date="2023-01" db="EMBL/GenBank/DDBJ databases">
        <authorList>
            <person name="Sun Q."/>
            <person name="Evtushenko L."/>
        </authorList>
    </citation>
    <scope>NUCLEOTIDE SEQUENCE</scope>
    <source>
        <strain evidence="2">VKM Ac-1958</strain>
    </source>
</reference>
<sequence length="214" mass="22212">MGRVLDQALGYAVAMTEATTLDHRMRLCRVWVLGGILLLGYVLIGLALPMMAGTATVTRIAFAAATVLFAIGWRGVGSVTARRPLGTVALILLGVWPWVMDLLWLVFPATPSSLAAMPIVPVGTVVQLLVAIVAVTQIARAGVVPQPWSWTPTIALVMVVLAQVLMMAFASISHDQTALVAAMDVAALAQAVAVAGVGVVAIVLATRAEPGGRG</sequence>
<keyword evidence="3" id="KW-1185">Reference proteome</keyword>
<protein>
    <submittedName>
        <fullName evidence="2">Uncharacterized protein</fullName>
    </submittedName>
</protein>
<feature type="transmembrane region" description="Helical" evidence="1">
    <location>
        <begin position="119"/>
        <end position="138"/>
    </location>
</feature>
<proteinExistence type="predicted"/>
<feature type="transmembrane region" description="Helical" evidence="1">
    <location>
        <begin position="178"/>
        <end position="205"/>
    </location>
</feature>
<feature type="transmembrane region" description="Helical" evidence="1">
    <location>
        <begin position="150"/>
        <end position="172"/>
    </location>
</feature>
<comment type="caution">
    <text evidence="2">The sequence shown here is derived from an EMBL/GenBank/DDBJ whole genome shotgun (WGS) entry which is preliminary data.</text>
</comment>
<feature type="transmembrane region" description="Helical" evidence="1">
    <location>
        <begin position="57"/>
        <end position="76"/>
    </location>
</feature>
<dbReference type="AlphaFoldDB" id="A0A9W6HRS5"/>